<dbReference type="OrthoDB" id="447531at2759"/>
<dbReference type="Gene3D" id="1.25.10.10">
    <property type="entry name" value="Leucine-rich Repeat Variant"/>
    <property type="match status" value="1"/>
</dbReference>
<dbReference type="GO" id="GO:0007018">
    <property type="term" value="P:microtubule-based movement"/>
    <property type="evidence" value="ECO:0007669"/>
    <property type="project" value="InterPro"/>
</dbReference>
<dbReference type="InterPro" id="IPR027417">
    <property type="entry name" value="P-loop_NTPase"/>
</dbReference>
<dbReference type="Pfam" id="PF12780">
    <property type="entry name" value="AAA_8"/>
    <property type="match status" value="1"/>
</dbReference>
<feature type="compositionally biased region" description="Low complexity" evidence="1">
    <location>
        <begin position="935"/>
        <end position="944"/>
    </location>
</feature>
<accession>A0A1Q9EKY1</accession>
<dbReference type="PANTHER" id="PTHR46961:SF4">
    <property type="entry name" value="DYNEIN HEAVY CHAIN LINKER DOMAIN-CONTAINING PROTEIN"/>
    <property type="match status" value="1"/>
</dbReference>
<evidence type="ECO:0000256" key="1">
    <source>
        <dbReference type="SAM" id="MobiDB-lite"/>
    </source>
</evidence>
<proteinExistence type="predicted"/>
<dbReference type="PANTHER" id="PTHR46961">
    <property type="entry name" value="DYNEIN HEAVY CHAIN 1, AXONEMAL-LIKE PROTEIN"/>
    <property type="match status" value="1"/>
</dbReference>
<organism evidence="3 4">
    <name type="scientific">Symbiodinium microadriaticum</name>
    <name type="common">Dinoflagellate</name>
    <name type="synonym">Zooxanthella microadriatica</name>
    <dbReference type="NCBI Taxonomy" id="2951"/>
    <lineage>
        <taxon>Eukaryota</taxon>
        <taxon>Sar</taxon>
        <taxon>Alveolata</taxon>
        <taxon>Dinophyceae</taxon>
        <taxon>Suessiales</taxon>
        <taxon>Symbiodiniaceae</taxon>
        <taxon>Symbiodinium</taxon>
    </lineage>
</organism>
<sequence length="1304" mass="139765">MRPNARMEDALQTQLEKLAQAFRLVSFDEIMSHLDGNSDGKVNTLDEIRTLFFGDMLSPAASPMRPYAECPDVLVLQKEIEAHLVSYNEMSSKPMDLVCFLYMLEHLARVARVIKSPGGNALLVGVGGSGRQSCTRLACYMSDFTVFQIEITKGYDMNAFREDMKKMLTKAGGSEEHTVFLFSDTQIKDEGFVEDVNNLLNTGEIPNLFPAEERVAICEMVRKAAADEGKAPARQAAEQQLLEHRQLDPVAFQRLSASPSLATCSTPGKPLIPAKLGFQIAQALHICRTREMAVQAGFAASCAATMCDASQPPQVRDLKCKQLRELDSKKKISHWLFGGNFAAVTPQLLALSRRPDVTPELLSCFGQIAEQWQCSGAGLLPGSAELTKATLSFLSPTKPAPLRGAAAEALCLLVPVSVGATKEAAGEVFSAALAAGTGEAELRCSAAKRMVDLCRGTLRGTGEASQVQAVELWAAWSYEQVPVQYGEMGIEALKETLAAYELYLLDGKQSDQCRGLLQQALPNLMPLLLEALQARPSTWQSGSWDPEEDASPVQEAACGAVVTVAKVTGDACVGPILQFASAAMSSQDEWQRRSALLAFGAIQDGPSAQALRPFVASALPKLLEALRSHPLPEASAAAWTLGRVLDKNPGSVADEAQAVLFDAALHRLRAEAALAEELCYCLDGLVDQQAAVLEPAPFGTVLESLLAATQKAQPQSRTQHALLSCLTELLGRASEECLPQMESLLDEVLKQAELEEVGGAAARGLFCCLRVLIVRLGPRVQSRSAAVGSLLARHGAAGEEEAIRAMGHLAAALGANFEGTQLWPALLAAIRRPDIPEACHASLAALGDVAKALGAAFAPAAAAAVASLAPLLTGGNLPNALRATRCLGAIFQAMGGATPHLEELLAALQSLAGPALQDLGAGPEISDAAAPSSLRRYYPRQGPQPRLPRSHHALLGEGSRGKERDPKRDFLEAVLFAIETLVVSCQQQGGAPPAVQCSVAFAITMLPTLGTAPPVLRSGLRLVGRLAEEATGVLRRLLLERPTLQDHMQKRHVETGASGCAGSGGRSNLGEILDDADKAQVMCELALPHDEATGEAKTVKRALAQIIRETKEASEASAILVSSEHGYHIIVLEVPPGYMFRCSWTPWGMANRLGQDDALEHFINIALDGFSPVSDYALLDEGYIQNSGGFWTHAAGPWRQLAQHVGAKRGFQDPEVAERLSWPAVSRFLEIELKAFFSAKLAFCRDQRDVADCESSRISGFIWKLCCSTSRPPFTSLEKSLLRQQHASSDIALKISQPSYTFDA</sequence>
<evidence type="ECO:0000259" key="2">
    <source>
        <dbReference type="Pfam" id="PF12780"/>
    </source>
</evidence>
<dbReference type="GO" id="GO:0030286">
    <property type="term" value="C:dynein complex"/>
    <property type="evidence" value="ECO:0007669"/>
    <property type="project" value="InterPro"/>
</dbReference>
<dbReference type="Gene3D" id="3.40.50.300">
    <property type="entry name" value="P-loop containing nucleotide triphosphate hydrolases"/>
    <property type="match status" value="1"/>
</dbReference>
<feature type="region of interest" description="Disordered" evidence="1">
    <location>
        <begin position="935"/>
        <end position="965"/>
    </location>
</feature>
<evidence type="ECO:0000313" key="3">
    <source>
        <dbReference type="EMBL" id="OLQ08092.1"/>
    </source>
</evidence>
<dbReference type="GO" id="GO:0051959">
    <property type="term" value="F:dynein light intermediate chain binding"/>
    <property type="evidence" value="ECO:0007669"/>
    <property type="project" value="InterPro"/>
</dbReference>
<dbReference type="SUPFAM" id="SSF48371">
    <property type="entry name" value="ARM repeat"/>
    <property type="match status" value="1"/>
</dbReference>
<name>A0A1Q9EKY1_SYMMI</name>
<keyword evidence="4" id="KW-1185">Reference proteome</keyword>
<evidence type="ECO:0000313" key="4">
    <source>
        <dbReference type="Proteomes" id="UP000186817"/>
    </source>
</evidence>
<dbReference type="GO" id="GO:0045505">
    <property type="term" value="F:dynein intermediate chain binding"/>
    <property type="evidence" value="ECO:0007669"/>
    <property type="project" value="InterPro"/>
</dbReference>
<dbReference type="InterPro" id="IPR026983">
    <property type="entry name" value="DHC"/>
</dbReference>
<dbReference type="Pfam" id="PF13513">
    <property type="entry name" value="HEAT_EZ"/>
    <property type="match status" value="1"/>
</dbReference>
<dbReference type="Proteomes" id="UP000186817">
    <property type="component" value="Unassembled WGS sequence"/>
</dbReference>
<dbReference type="InterPro" id="IPR016024">
    <property type="entry name" value="ARM-type_fold"/>
</dbReference>
<dbReference type="InterPro" id="IPR011989">
    <property type="entry name" value="ARM-like"/>
</dbReference>
<dbReference type="EMBL" id="LSRX01000124">
    <property type="protein sequence ID" value="OLQ08092.1"/>
    <property type="molecule type" value="Genomic_DNA"/>
</dbReference>
<reference evidence="3 4" key="1">
    <citation type="submission" date="2016-02" db="EMBL/GenBank/DDBJ databases">
        <title>Genome analysis of coral dinoflagellate symbionts highlights evolutionary adaptations to a symbiotic lifestyle.</title>
        <authorList>
            <person name="Aranda M."/>
            <person name="Li Y."/>
            <person name="Liew Y.J."/>
            <person name="Baumgarten S."/>
            <person name="Simakov O."/>
            <person name="Wilson M."/>
            <person name="Piel J."/>
            <person name="Ashoor H."/>
            <person name="Bougouffa S."/>
            <person name="Bajic V.B."/>
            <person name="Ryu T."/>
            <person name="Ravasi T."/>
            <person name="Bayer T."/>
            <person name="Micklem G."/>
            <person name="Kim H."/>
            <person name="Bhak J."/>
            <person name="Lajeunesse T.C."/>
            <person name="Voolstra C.R."/>
        </authorList>
    </citation>
    <scope>NUCLEOTIDE SEQUENCE [LARGE SCALE GENOMIC DNA]</scope>
    <source>
        <strain evidence="3 4">CCMP2467</strain>
    </source>
</reference>
<gene>
    <name evidence="3" type="primary">DNAH7</name>
    <name evidence="3" type="ORF">AK812_SmicGene8399</name>
</gene>
<dbReference type="InterPro" id="IPR024317">
    <property type="entry name" value="Dynein_heavy_chain_D4_dom"/>
</dbReference>
<comment type="caution">
    <text evidence="3">The sequence shown here is derived from an EMBL/GenBank/DDBJ whole genome shotgun (WGS) entry which is preliminary data.</text>
</comment>
<feature type="domain" description="Dynein heavy chain AAA module D4" evidence="2">
    <location>
        <begin position="95"/>
        <end position="236"/>
    </location>
</feature>
<protein>
    <submittedName>
        <fullName evidence="3">Dynein heavy chain 7, axonemal</fullName>
    </submittedName>
</protein>
<dbReference type="SUPFAM" id="SSF52540">
    <property type="entry name" value="P-loop containing nucleoside triphosphate hydrolases"/>
    <property type="match status" value="1"/>
</dbReference>